<proteinExistence type="predicted"/>
<reference evidence="3" key="1">
    <citation type="submission" date="2022-05" db="EMBL/GenBank/DDBJ databases">
        <title>A methanotrophic Mycobacterium dominates a cave microbial ecosystem.</title>
        <authorList>
            <person name="Van Spanning R.J.M."/>
            <person name="Guan Q."/>
            <person name="Melkonian C."/>
            <person name="Gallant J."/>
            <person name="Polerecky L."/>
            <person name="Flot J.-F."/>
            <person name="Brandt B.W."/>
            <person name="Braster M."/>
            <person name="Iturbe Espinoza P."/>
            <person name="Aerts J."/>
            <person name="Meima-Franke M."/>
            <person name="Piersma S.R."/>
            <person name="Bunduc C."/>
            <person name="Ummels R."/>
            <person name="Pain A."/>
            <person name="Fleming E.J."/>
            <person name="van der Wel N."/>
            <person name="Gherman V.D."/>
            <person name="Sarbu S.M."/>
            <person name="Bodelier P.L.E."/>
            <person name="Bitter W."/>
        </authorList>
    </citation>
    <scope>NUCLEOTIDE SEQUENCE</scope>
    <source>
        <strain evidence="3">Sulfur Cave</strain>
    </source>
</reference>
<dbReference type="Pfam" id="PF12484">
    <property type="entry name" value="PPE-SVP"/>
    <property type="match status" value="1"/>
</dbReference>
<evidence type="ECO:0000313" key="3">
    <source>
        <dbReference type="EMBL" id="UQX09914.1"/>
    </source>
</evidence>
<name>A0ABY4QGF3_9MYCO</name>
<feature type="domain" description="PPE" evidence="1">
    <location>
        <begin position="3"/>
        <end position="166"/>
    </location>
</feature>
<evidence type="ECO:0000259" key="1">
    <source>
        <dbReference type="Pfam" id="PF00823"/>
    </source>
</evidence>
<protein>
    <submittedName>
        <fullName evidence="3">PPE family protein</fullName>
    </submittedName>
</protein>
<dbReference type="EMBL" id="CP097320">
    <property type="protein sequence ID" value="UQX09914.1"/>
    <property type="molecule type" value="Genomic_DNA"/>
</dbReference>
<dbReference type="Proteomes" id="UP001056610">
    <property type="component" value="Chromosome"/>
</dbReference>
<dbReference type="Pfam" id="PF00823">
    <property type="entry name" value="PPE"/>
    <property type="match status" value="1"/>
</dbReference>
<keyword evidence="4" id="KW-1185">Reference proteome</keyword>
<feature type="domain" description="PPE family C-terminal" evidence="2">
    <location>
        <begin position="325"/>
        <end position="411"/>
    </location>
</feature>
<organism evidence="3 4">
    <name type="scientific">Candidatus Mycobacterium methanotrophicum</name>
    <dbReference type="NCBI Taxonomy" id="2943498"/>
    <lineage>
        <taxon>Bacteria</taxon>
        <taxon>Bacillati</taxon>
        <taxon>Actinomycetota</taxon>
        <taxon>Actinomycetes</taxon>
        <taxon>Mycobacteriales</taxon>
        <taxon>Mycobacteriaceae</taxon>
        <taxon>Mycobacterium</taxon>
    </lineage>
</organism>
<dbReference type="PANTHER" id="PTHR46766">
    <property type="entry name" value="GLUTAMINE-RICH PROTEIN 2"/>
    <property type="match status" value="1"/>
</dbReference>
<gene>
    <name evidence="3" type="ORF">M5I08_16885</name>
</gene>
<dbReference type="InterPro" id="IPR022171">
    <property type="entry name" value="PPE_C"/>
</dbReference>
<dbReference type="PANTHER" id="PTHR46766:SF1">
    <property type="entry name" value="GLUTAMINE-RICH PROTEIN 2"/>
    <property type="match status" value="1"/>
</dbReference>
<sequence>MIDYAVLPPEINSARMYSGAGSSPMLAASAAWRQLATEMRSAAASYSSVITNLTSGSWQGPASASMADAAAPYAAWMSTTAAQAEQTATQAQAAASAYESAFSMTVPPAEIAANRAQLASLTTDNVLGQNAPAIAATEAQYGEMWAQDTAAMYGYAGSSAAATQLTPFSQPAQTTSATGLAAQAAATAQASSTSAGAAGATASSASSSDGLSSLLGGILAPNSDTSTTGLAGLLNSLDGNNGGLLGSFLNDATVSNFSNAFTTSGLMNPTAMIDSVTGFGALFPFMAGGGLSADVSGLAAGLGSGTAGLGSAGLRGLGGLGAAVSAGVGQATPLGALSVPSGWAAAAPGLSRIATELPGASALTPALGVTPLAPPAGPVGMPGMPFGGFGAMADHGFDEPMYGFRPTVMARSPAAG</sequence>
<evidence type="ECO:0000259" key="2">
    <source>
        <dbReference type="Pfam" id="PF12484"/>
    </source>
</evidence>
<dbReference type="RefSeq" id="WP_219069807.1">
    <property type="nucleotide sequence ID" value="NZ_CAJUXY010000066.1"/>
</dbReference>
<dbReference type="InterPro" id="IPR000030">
    <property type="entry name" value="PPE_dom"/>
</dbReference>
<accession>A0ABY4QGF3</accession>
<evidence type="ECO:0000313" key="4">
    <source>
        <dbReference type="Proteomes" id="UP001056610"/>
    </source>
</evidence>